<keyword evidence="4" id="KW-0804">Transcription</keyword>
<accession>A0A061HA13</accession>
<sequence>MWAQRSPPMRPDERSASNDRSQSSPDSWDVDPHAPEPGFNGFDRPRDVPPPHHTIPTDLEAFALRQQALPGTLPDSNSLNFELVPGPSNYNHMMGAMDPSMNAYDQYATAATTDPALLDANLSDILQAYGQSQNDLHPRPSSLPVPAFRSGSFDSSAATSEWQGPSGDPSDSDLHSPNDLSAEHGSRKKVARRQGVTCDQCRSKHLRCDLDDRRASVSDAALATAVVPRKTGPGNITQLVHAVKCSRCEEKGFICTKTHAPPSRRYPRPSRTGKRIEQARMMHGTLAAAEVASRTPAASRINASTILLNALVELRGAEVRITDRVMAGSLSLQLLNCFFAIAHMQTPVIEFDHFSYTFNASNGDPRKMSIMSNGGSEEEGLPAALPPVTGLGEPHWPGTKDSKVGTPGTTEALIAVMHAWAAHYTDVPIAFGSEAKELNSHGVRLQEMGEDVNGFAIEPATEQRPTQRRPKRKQGVACDTCRLRRVRCDLTERPEGLGCSRCEDKKIKCTDDYIQSKKSKSNSGNKGRGSPESSGNDAVADQGRAESGEAPSNTTDGSDKLSPRQWISSKRESIMRAYQPGDTAYNLRRGKARKAFCHALLNHALALVHKHGLLDKPSVEAAQALTLLAPLMDMVDADQAFTIADTACSHLIALGIVTRHAVNESDQQAVEGLLSGMQRSRLYLTTWCRDAIASGMNRRRPYFKDDRAIEVISDPHRRRESLSGGGANPTESAPAAREAPASRGGEVILSGEMGLTFVFMAQVQIGALSRFIAVHIDRIETSKPSIPPWQRPAGAVLPPASTSPRFPSRPSLVEVQRLEKACNAVWQSIDSLMLFFDRCAAKARQSMDKVKPFRPLGWIASTKISGSLLYLTVIRVLGERYKINASYMAAMAQAHGSASITHEDREVAKMLKSLFDRGMQKTLTSCRRTARLVEVLLPLGVFQMGGLLLKQIFPVAQFLARIPSIPDDAANAADLASRRASLQAGVVSLTDQSFIDPRNLSQPVPAQAQAQAMHGGTSSSHATTTTATSLPPDGGGAGGGERLSKMDDPFEAADPVSRTELGPFTHTAKLREVEACIEGLSQLGYAWDTMGREIDAIRGILESLKL</sequence>
<keyword evidence="5" id="KW-0539">Nucleus</keyword>
<dbReference type="PANTHER" id="PTHR31668">
    <property type="entry name" value="GLUCOSE TRANSPORT TRANSCRIPTION REGULATOR RGT1-RELATED-RELATED"/>
    <property type="match status" value="1"/>
</dbReference>
<feature type="region of interest" description="Disordered" evidence="6">
    <location>
        <begin position="998"/>
        <end position="1048"/>
    </location>
</feature>
<dbReference type="GeneID" id="19317776"/>
<feature type="compositionally biased region" description="Low complexity" evidence="6">
    <location>
        <begin position="1002"/>
        <end position="1029"/>
    </location>
</feature>
<dbReference type="GO" id="GO:0000981">
    <property type="term" value="F:DNA-binding transcription factor activity, RNA polymerase II-specific"/>
    <property type="evidence" value="ECO:0007669"/>
    <property type="project" value="InterPro"/>
</dbReference>
<dbReference type="PANTHER" id="PTHR31668:SF26">
    <property type="entry name" value="GLUCOSE TRANSPORT TRANSCRIPTION REGULATOR RGT1-RELATED"/>
    <property type="match status" value="1"/>
</dbReference>
<dbReference type="InterPro" id="IPR001138">
    <property type="entry name" value="Zn2Cys6_DnaBD"/>
</dbReference>
<dbReference type="GO" id="GO:0008270">
    <property type="term" value="F:zinc ion binding"/>
    <property type="evidence" value="ECO:0007669"/>
    <property type="project" value="InterPro"/>
</dbReference>
<evidence type="ECO:0000259" key="7">
    <source>
        <dbReference type="PROSITE" id="PS50048"/>
    </source>
</evidence>
<feature type="compositionally biased region" description="Basic and acidic residues" evidence="6">
    <location>
        <begin position="172"/>
        <end position="185"/>
    </location>
</feature>
<reference evidence="8 9" key="1">
    <citation type="journal article" date="2013" name="Plant Cell">
        <title>The transition from a phytopathogenic smut ancestor to an anamorphic biocontrol agent deciphered by comparative whole-genome analysis.</title>
        <authorList>
            <person name="Lefebvre F."/>
            <person name="Joly D.L."/>
            <person name="Labbe C."/>
            <person name="Teichmann B."/>
            <person name="Linning R."/>
            <person name="Belzile F."/>
            <person name="Bakkeren G."/>
            <person name="Belanger R.R."/>
        </authorList>
    </citation>
    <scope>NUCLEOTIDE SEQUENCE [LARGE SCALE GENOMIC DNA]</scope>
    <source>
        <strain evidence="8 9">PF-1</strain>
    </source>
</reference>
<feature type="compositionally biased region" description="Polar residues" evidence="6">
    <location>
        <begin position="152"/>
        <end position="163"/>
    </location>
</feature>
<dbReference type="RefSeq" id="XP_007879378.1">
    <property type="nucleotide sequence ID" value="XM_007881187.1"/>
</dbReference>
<evidence type="ECO:0000256" key="4">
    <source>
        <dbReference type="ARBA" id="ARBA00023163"/>
    </source>
</evidence>
<protein>
    <recommendedName>
        <fullName evidence="7">Zn(2)-C6 fungal-type domain-containing protein</fullName>
    </recommendedName>
</protein>
<dbReference type="HOGENOM" id="CLU_010296_0_0_1"/>
<evidence type="ECO:0000256" key="2">
    <source>
        <dbReference type="ARBA" id="ARBA00023015"/>
    </source>
</evidence>
<dbReference type="Pfam" id="PF00172">
    <property type="entry name" value="Zn_clus"/>
    <property type="match status" value="1"/>
</dbReference>
<dbReference type="GO" id="GO:0003677">
    <property type="term" value="F:DNA binding"/>
    <property type="evidence" value="ECO:0007669"/>
    <property type="project" value="UniProtKB-KW"/>
</dbReference>
<name>A0A061HA13_9BASI</name>
<dbReference type="eggNOG" id="ENOG502S86Z">
    <property type="taxonomic scope" value="Eukaryota"/>
</dbReference>
<dbReference type="InterPro" id="IPR050797">
    <property type="entry name" value="Carb_Metab_Trans_Reg"/>
</dbReference>
<evidence type="ECO:0000313" key="9">
    <source>
        <dbReference type="Proteomes" id="UP000053664"/>
    </source>
</evidence>
<dbReference type="SMART" id="SM00066">
    <property type="entry name" value="GAL4"/>
    <property type="match status" value="2"/>
</dbReference>
<organism evidence="8 9">
    <name type="scientific">Pseudozyma flocculosa PF-1</name>
    <dbReference type="NCBI Taxonomy" id="1277687"/>
    <lineage>
        <taxon>Eukaryota</taxon>
        <taxon>Fungi</taxon>
        <taxon>Dikarya</taxon>
        <taxon>Basidiomycota</taxon>
        <taxon>Ustilaginomycotina</taxon>
        <taxon>Ustilaginomycetes</taxon>
        <taxon>Ustilaginales</taxon>
        <taxon>Ustilaginaceae</taxon>
        <taxon>Pseudozyma</taxon>
    </lineage>
</organism>
<dbReference type="CDD" id="cd12148">
    <property type="entry name" value="fungal_TF_MHR"/>
    <property type="match status" value="1"/>
</dbReference>
<feature type="region of interest" description="Disordered" evidence="6">
    <location>
        <begin position="1"/>
        <end position="55"/>
    </location>
</feature>
<dbReference type="SUPFAM" id="SSF57701">
    <property type="entry name" value="Zn2/Cys6 DNA-binding domain"/>
    <property type="match status" value="1"/>
</dbReference>
<gene>
    <name evidence="8" type="ORF">PFL1_03668</name>
</gene>
<feature type="region of interest" description="Disordered" evidence="6">
    <location>
        <begin position="456"/>
        <end position="476"/>
    </location>
</feature>
<dbReference type="PROSITE" id="PS50048">
    <property type="entry name" value="ZN2_CY6_FUNGAL_2"/>
    <property type="match status" value="1"/>
</dbReference>
<dbReference type="CDD" id="cd00067">
    <property type="entry name" value="GAL4"/>
    <property type="match status" value="1"/>
</dbReference>
<dbReference type="PROSITE" id="PS00463">
    <property type="entry name" value="ZN2_CY6_FUNGAL_1"/>
    <property type="match status" value="1"/>
</dbReference>
<proteinExistence type="predicted"/>
<evidence type="ECO:0000256" key="3">
    <source>
        <dbReference type="ARBA" id="ARBA00023125"/>
    </source>
</evidence>
<feature type="region of interest" description="Disordered" evidence="6">
    <location>
        <begin position="132"/>
        <end position="196"/>
    </location>
</feature>
<dbReference type="InterPro" id="IPR036864">
    <property type="entry name" value="Zn2-C6_fun-type_DNA-bd_sf"/>
</dbReference>
<dbReference type="Proteomes" id="UP000053664">
    <property type="component" value="Unassembled WGS sequence"/>
</dbReference>
<dbReference type="OrthoDB" id="39175at2759"/>
<feature type="region of interest" description="Disordered" evidence="6">
    <location>
        <begin position="515"/>
        <end position="565"/>
    </location>
</feature>
<feature type="compositionally biased region" description="Low complexity" evidence="6">
    <location>
        <begin position="731"/>
        <end position="741"/>
    </location>
</feature>
<feature type="domain" description="Zn(2)-C6 fungal-type" evidence="7">
    <location>
        <begin position="477"/>
        <end position="511"/>
    </location>
</feature>
<keyword evidence="3" id="KW-0238">DNA-binding</keyword>
<dbReference type="EMBL" id="KE361633">
    <property type="protein sequence ID" value="EPQ28865.1"/>
    <property type="molecule type" value="Genomic_DNA"/>
</dbReference>
<keyword evidence="2" id="KW-0805">Transcription regulation</keyword>
<evidence type="ECO:0000256" key="1">
    <source>
        <dbReference type="ARBA" id="ARBA00022723"/>
    </source>
</evidence>
<dbReference type="KEGG" id="pfp:PFL1_03668"/>
<evidence type="ECO:0000256" key="5">
    <source>
        <dbReference type="ARBA" id="ARBA00023242"/>
    </source>
</evidence>
<evidence type="ECO:0000313" key="8">
    <source>
        <dbReference type="EMBL" id="EPQ28865.1"/>
    </source>
</evidence>
<dbReference type="Gene3D" id="4.10.240.10">
    <property type="entry name" value="Zn(2)-C6 fungal-type DNA-binding domain"/>
    <property type="match status" value="2"/>
</dbReference>
<feature type="region of interest" description="Disordered" evidence="6">
    <location>
        <begin position="714"/>
        <end position="741"/>
    </location>
</feature>
<keyword evidence="1" id="KW-0479">Metal-binding</keyword>
<dbReference type="AlphaFoldDB" id="A0A061HA13"/>
<evidence type="ECO:0000256" key="6">
    <source>
        <dbReference type="SAM" id="MobiDB-lite"/>
    </source>
</evidence>